<feature type="compositionally biased region" description="Basic and acidic residues" evidence="1">
    <location>
        <begin position="285"/>
        <end position="315"/>
    </location>
</feature>
<feature type="region of interest" description="Disordered" evidence="1">
    <location>
        <begin position="285"/>
        <end position="321"/>
    </location>
</feature>
<keyword evidence="4" id="KW-1185">Reference proteome</keyword>
<dbReference type="EMBL" id="DF157096">
    <property type="protein sequence ID" value="GAB65074.1"/>
    <property type="molecule type" value="Genomic_DNA"/>
</dbReference>
<accession>K6UQF8</accession>
<dbReference type="VEuPathDB" id="PlasmoDB:PCYB_042780"/>
<dbReference type="OrthoDB" id="387562at2759"/>
<proteinExistence type="predicted"/>
<dbReference type="OMA" id="QHEHIND"/>
<dbReference type="AlphaFoldDB" id="K6UQF8"/>
<dbReference type="KEGG" id="pcy:PCYB_042780"/>
<feature type="domain" description="Plasmodium RESA N-terminal" evidence="2">
    <location>
        <begin position="393"/>
        <end position="517"/>
    </location>
</feature>
<feature type="compositionally biased region" description="Acidic residues" evidence="1">
    <location>
        <begin position="53"/>
        <end position="93"/>
    </location>
</feature>
<dbReference type="RefSeq" id="XP_004225475.1">
    <property type="nucleotide sequence ID" value="XM_004225427.1"/>
</dbReference>
<dbReference type="GeneID" id="14695913"/>
<gene>
    <name evidence="3" type="ORF">PCYB_042780</name>
</gene>
<evidence type="ECO:0000259" key="2">
    <source>
        <dbReference type="Pfam" id="PF09687"/>
    </source>
</evidence>
<dbReference type="InterPro" id="IPR019111">
    <property type="entry name" value="PRESA_N"/>
</dbReference>
<protein>
    <recommendedName>
        <fullName evidence="2">Plasmodium RESA N-terminal domain-containing protein</fullName>
    </recommendedName>
</protein>
<reference evidence="3 4" key="1">
    <citation type="journal article" date="2012" name="Nat. Genet.">
        <title>Plasmodium cynomolgi genome sequences provide insight into Plasmodium vivax and the monkey malaria clade.</title>
        <authorList>
            <person name="Tachibana S."/>
            <person name="Sullivan S.A."/>
            <person name="Kawai S."/>
            <person name="Nakamura S."/>
            <person name="Kim H.R."/>
            <person name="Goto N."/>
            <person name="Arisue N."/>
            <person name="Palacpac N.M.Q."/>
            <person name="Honma H."/>
            <person name="Yagi M."/>
            <person name="Tougan T."/>
            <person name="Katakai Y."/>
            <person name="Kaneko O."/>
            <person name="Mita T."/>
            <person name="Kita K."/>
            <person name="Yasutomi Y."/>
            <person name="Sutton P.L."/>
            <person name="Shakhbatyan R."/>
            <person name="Horii T."/>
            <person name="Yasunaga T."/>
            <person name="Barnwell J.W."/>
            <person name="Escalante A.A."/>
            <person name="Carlton J.M."/>
            <person name="Tanabe K."/>
        </authorList>
    </citation>
    <scope>NUCLEOTIDE SEQUENCE [LARGE SCALE GENOMIC DNA]</scope>
    <source>
        <strain evidence="3 4">B</strain>
    </source>
</reference>
<feature type="region of interest" description="Disordered" evidence="1">
    <location>
        <begin position="41"/>
        <end position="99"/>
    </location>
</feature>
<dbReference type="Gene3D" id="6.10.280.180">
    <property type="entry name" value="Plasmodium RESA, N-terminal helical domain"/>
    <property type="match status" value="1"/>
</dbReference>
<name>K6UQF8_PLACD</name>
<feature type="region of interest" description="Disordered" evidence="1">
    <location>
        <begin position="169"/>
        <end position="189"/>
    </location>
</feature>
<dbReference type="InterPro" id="IPR044885">
    <property type="entry name" value="PRESA_N_sf"/>
</dbReference>
<organism evidence="3 4">
    <name type="scientific">Plasmodium cynomolgi (strain B)</name>
    <dbReference type="NCBI Taxonomy" id="1120755"/>
    <lineage>
        <taxon>Eukaryota</taxon>
        <taxon>Sar</taxon>
        <taxon>Alveolata</taxon>
        <taxon>Apicomplexa</taxon>
        <taxon>Aconoidasida</taxon>
        <taxon>Haemosporida</taxon>
        <taxon>Plasmodiidae</taxon>
        <taxon>Plasmodium</taxon>
        <taxon>Plasmodium (Plasmodium)</taxon>
    </lineage>
</organism>
<dbReference type="Pfam" id="PF09687">
    <property type="entry name" value="PRESAN"/>
    <property type="match status" value="1"/>
</dbReference>
<evidence type="ECO:0000313" key="3">
    <source>
        <dbReference type="EMBL" id="GAB65074.1"/>
    </source>
</evidence>
<dbReference type="Proteomes" id="UP000006319">
    <property type="component" value="Chromosome 4"/>
</dbReference>
<sequence>MSCGHNLRGVVFVLAIHIHKDDFERQNAAAKLQVSNKVPRNLAAEKEGTQSGDELELEEMELEEGEEAEQNDEDAEEEVNADEELEDGEEGDTEINAREFFGDETVKYEKLLDDAQEESADELAKKPYIKSFLEKFIKNVTRTDIYDYEYDHNIDFSIDQSQESKYPDIEKDEHGNRLPKKATPVEAKDKDDVMSDITINLSKYKKKDPEKYAVKDDLVSRLKNEVIFALEDTGDDILAEEFSFLLENFFDDANEEKKVYVGSGLMDDQTYFSKLQELYDEIDNDDKKEKEKKEKAKMEEELEKQKYKESKEGKKKEKKKQKKLCRMGKIVKKYAEDEPKNIERSLRYDREEHIDDPDEMEELLFGEFKTLEKYGTHKTSTFYYEMTCFDERLRNHDINTKLEEMNEVPEKWQLLSLYWQSYRNERHKYLAVKKYLLQKFLDLKQKEGSETPQKFNKRWKKCEEIVDNNFTKQHEHINDVFYTFVAKENLSKHEFKEILKDVRNSWKEVTLKTKDECLAHIEGSIVLKEPAKPQPPPAKGLSFWKKFKFNGFFA</sequence>
<evidence type="ECO:0000313" key="4">
    <source>
        <dbReference type="Proteomes" id="UP000006319"/>
    </source>
</evidence>
<evidence type="ECO:0000256" key="1">
    <source>
        <dbReference type="SAM" id="MobiDB-lite"/>
    </source>
</evidence>